<dbReference type="GO" id="GO:0051117">
    <property type="term" value="F:ATPase binding"/>
    <property type="evidence" value="ECO:0007669"/>
    <property type="project" value="TreeGrafter"/>
</dbReference>
<dbReference type="Proteomes" id="UP000282323">
    <property type="component" value="Unassembled WGS sequence"/>
</dbReference>
<keyword evidence="11" id="KW-0175">Coiled coil</keyword>
<evidence type="ECO:0000256" key="12">
    <source>
        <dbReference type="SAM" id="MobiDB-lite"/>
    </source>
</evidence>
<evidence type="ECO:0000256" key="2">
    <source>
        <dbReference type="ARBA" id="ARBA00009904"/>
    </source>
</evidence>
<keyword evidence="4 10" id="KW-0812">Transmembrane</keyword>
<evidence type="ECO:0000256" key="1">
    <source>
        <dbReference type="ARBA" id="ARBA00004141"/>
    </source>
</evidence>
<evidence type="ECO:0000256" key="6">
    <source>
        <dbReference type="ARBA" id="ARBA00023065"/>
    </source>
</evidence>
<reference evidence="13 14" key="1">
    <citation type="submission" date="2018-10" db="EMBL/GenBank/DDBJ databases">
        <title>Natrarchaeobius chitinivorans gen. nov., sp. nov., and Natrarchaeobius haloalkaliphilus sp. nov., alkaliphilic, chitin-utilizing haloarchaea from hypersaline alkaline lakes.</title>
        <authorList>
            <person name="Sorokin D.Y."/>
            <person name="Elcheninov A.G."/>
            <person name="Kostrikina N.A."/>
            <person name="Bale N.J."/>
            <person name="Sinninghe Damste J.S."/>
            <person name="Khijniak T.V."/>
            <person name="Kublanov I.V."/>
            <person name="Toshchakov S.V."/>
        </authorList>
    </citation>
    <scope>NUCLEOTIDE SEQUENCE [LARGE SCALE GENOMIC DNA]</scope>
    <source>
        <strain evidence="13 14">AArcht4T</strain>
    </source>
</reference>
<evidence type="ECO:0000256" key="5">
    <source>
        <dbReference type="ARBA" id="ARBA00022989"/>
    </source>
</evidence>
<evidence type="ECO:0000256" key="3">
    <source>
        <dbReference type="ARBA" id="ARBA00022448"/>
    </source>
</evidence>
<evidence type="ECO:0000256" key="10">
    <source>
        <dbReference type="RuleBase" id="RU361189"/>
    </source>
</evidence>
<evidence type="ECO:0000256" key="11">
    <source>
        <dbReference type="SAM" id="Coils"/>
    </source>
</evidence>
<feature type="transmembrane region" description="Helical" evidence="10">
    <location>
        <begin position="527"/>
        <end position="546"/>
    </location>
</feature>
<keyword evidence="3 10" id="KW-0813">Transport</keyword>
<dbReference type="EMBL" id="REGA01000020">
    <property type="protein sequence ID" value="RQG91840.1"/>
    <property type="molecule type" value="Genomic_DNA"/>
</dbReference>
<dbReference type="InterPro" id="IPR002490">
    <property type="entry name" value="V-ATPase_116kDa_su"/>
</dbReference>
<dbReference type="Gene3D" id="3.30.70.2170">
    <property type="match status" value="1"/>
</dbReference>
<evidence type="ECO:0000313" key="13">
    <source>
        <dbReference type="EMBL" id="RQG91840.1"/>
    </source>
</evidence>
<dbReference type="GO" id="GO:0016471">
    <property type="term" value="C:vacuolar proton-transporting V-type ATPase complex"/>
    <property type="evidence" value="ECO:0007669"/>
    <property type="project" value="TreeGrafter"/>
</dbReference>
<dbReference type="GO" id="GO:0007035">
    <property type="term" value="P:vacuolar acidification"/>
    <property type="evidence" value="ECO:0007669"/>
    <property type="project" value="TreeGrafter"/>
</dbReference>
<dbReference type="PANTHER" id="PTHR11629">
    <property type="entry name" value="VACUOLAR PROTON ATPASES"/>
    <property type="match status" value="1"/>
</dbReference>
<comment type="similarity">
    <text evidence="2 10">Belongs to the V-ATPase 116 kDa subunit family.</text>
</comment>
<dbReference type="Gene3D" id="3.30.70.2750">
    <property type="match status" value="1"/>
</dbReference>
<comment type="caution">
    <text evidence="13">The sequence shown here is derived from an EMBL/GenBank/DDBJ whole genome shotgun (WGS) entry which is preliminary data.</text>
</comment>
<dbReference type="Gene3D" id="1.20.1460.20">
    <property type="match status" value="1"/>
</dbReference>
<evidence type="ECO:0000256" key="7">
    <source>
        <dbReference type="ARBA" id="ARBA00023136"/>
    </source>
</evidence>
<feature type="transmembrane region" description="Helical" evidence="10">
    <location>
        <begin position="438"/>
        <end position="460"/>
    </location>
</feature>
<name>A0A3N6M6V7_NATCH</name>
<keyword evidence="5 10" id="KW-1133">Transmembrane helix</keyword>
<evidence type="ECO:0000256" key="8">
    <source>
        <dbReference type="ARBA" id="ARBA00059506"/>
    </source>
</evidence>
<feature type="region of interest" description="Disordered" evidence="12">
    <location>
        <begin position="302"/>
        <end position="360"/>
    </location>
</feature>
<dbReference type="PANTHER" id="PTHR11629:SF63">
    <property type="entry name" value="V-TYPE PROTON ATPASE SUBUNIT A"/>
    <property type="match status" value="1"/>
</dbReference>
<evidence type="ECO:0000256" key="4">
    <source>
        <dbReference type="ARBA" id="ARBA00022692"/>
    </source>
</evidence>
<feature type="transmembrane region" description="Helical" evidence="10">
    <location>
        <begin position="700"/>
        <end position="726"/>
    </location>
</feature>
<comment type="subcellular location">
    <subcellularLocation>
        <location evidence="1">Membrane</location>
        <topology evidence="1">Multi-pass membrane protein</topology>
    </subcellularLocation>
</comment>
<accession>A0A3N6M6V7</accession>
<keyword evidence="7 10" id="KW-0472">Membrane</keyword>
<comment type="function">
    <text evidence="8">Component of the A-type ATP synthase that produces ATP from ADP in the presence of a proton gradient across the membrane.</text>
</comment>
<feature type="transmembrane region" description="Helical" evidence="10">
    <location>
        <begin position="634"/>
        <end position="659"/>
    </location>
</feature>
<dbReference type="OrthoDB" id="85892at2157"/>
<evidence type="ECO:0000256" key="9">
    <source>
        <dbReference type="ARBA" id="ARBA00068671"/>
    </source>
</evidence>
<feature type="transmembrane region" description="Helical" evidence="10">
    <location>
        <begin position="400"/>
        <end position="426"/>
    </location>
</feature>
<sequence>MSKVSMAGSKGVMPTVIETIHELNLVHLSDYDGSWEGFDNGNPIEGADDASEKLVTVRALESTLELSPEDTAAGTVGESWEGRLEEIRTRVNELDDQHSETREELRLVDEKIDRVAPFAELGIDLDLLSGYDHVDVLVGEGTPSEVESALEAAEEIRAFEILTGGDVVAIVAAPAEGESTDGLVDDALVGIEFTRHPVPETEQSPEEYVADLGEEKRELESELERIETSLEEVKLEDGGFLLRLEEELSIEVQRAEAPLQFATTANAFIAEGWIPESEYDRLVDAVTDAVGESVEIEELEVAEYDDHEHGAEAHTGSGGDGEGGDGDEAEAEPSQPAAQKAATDGGTSATSAGAAGASSGAVTMDEDPPVILDNLTPAKPFELLVKMVSQPKYSELDPTLLVFLTYPFAFGFMIGDIGYGILYMLMGYGCWKVFDSDAGKALGTIGIWAGAFTVIFGYLYDDIFGIHMGDVGLGFLPLAGSLSKGLQLSEWALLWIILSIAFGIVHLNIGLIMGFVNELSHGVKAAVYERLSWIFAMNGLFIWIFAHGDAGSFDHGIGFLPADLAFSETKPEFLVGTGEEAVLYEFLGFAGLPEIVGVLGLVMFLVGSAMVSVGEGIAGTFEIPAWAFGHVLSYLRMVAVLLAKGGMAFAVNLLVFGAYETPAGYTYFNYPGLHITDISGYEYAELSPEFVGLIHAGDGILVSAIAILAAIVVFILGHILVLLLGITAAGIQMLRLEYVEFFQKFYEGGGEEYEPFGDDRPAQPAD</sequence>
<protein>
    <recommendedName>
        <fullName evidence="9 10">A-type ATP synthase subunit I</fullName>
    </recommendedName>
</protein>
<dbReference type="Pfam" id="PF01496">
    <property type="entry name" value="V_ATPase_I"/>
    <property type="match status" value="1"/>
</dbReference>
<dbReference type="AlphaFoldDB" id="A0A3N6M6V7"/>
<feature type="transmembrane region" description="Helical" evidence="10">
    <location>
        <begin position="595"/>
        <end position="613"/>
    </location>
</feature>
<dbReference type="GO" id="GO:0033179">
    <property type="term" value="C:proton-transporting V-type ATPase, V0 domain"/>
    <property type="evidence" value="ECO:0007669"/>
    <property type="project" value="InterPro"/>
</dbReference>
<feature type="compositionally biased region" description="Low complexity" evidence="12">
    <location>
        <begin position="332"/>
        <end position="360"/>
    </location>
</feature>
<feature type="transmembrane region" description="Helical" evidence="10">
    <location>
        <begin position="492"/>
        <end position="515"/>
    </location>
</feature>
<proteinExistence type="inferred from homology"/>
<evidence type="ECO:0000313" key="14">
    <source>
        <dbReference type="Proteomes" id="UP000282323"/>
    </source>
</evidence>
<gene>
    <name evidence="13" type="ORF">EA473_18805</name>
</gene>
<keyword evidence="6 10" id="KW-0406">Ion transport</keyword>
<feature type="compositionally biased region" description="Acidic residues" evidence="12">
    <location>
        <begin position="322"/>
        <end position="331"/>
    </location>
</feature>
<organism evidence="13 14">
    <name type="scientific">Natrarchaeobius chitinivorans</name>
    <dbReference type="NCBI Taxonomy" id="1679083"/>
    <lineage>
        <taxon>Archaea</taxon>
        <taxon>Methanobacteriati</taxon>
        <taxon>Methanobacteriota</taxon>
        <taxon>Stenosarchaea group</taxon>
        <taxon>Halobacteria</taxon>
        <taxon>Halobacteriales</taxon>
        <taxon>Natrialbaceae</taxon>
        <taxon>Natrarchaeobius</taxon>
    </lineage>
</organism>
<dbReference type="GO" id="GO:0046961">
    <property type="term" value="F:proton-transporting ATPase activity, rotational mechanism"/>
    <property type="evidence" value="ECO:0007669"/>
    <property type="project" value="InterPro"/>
</dbReference>
<feature type="coiled-coil region" evidence="11">
    <location>
        <begin position="77"/>
        <end position="111"/>
    </location>
</feature>
<feature type="coiled-coil region" evidence="11">
    <location>
        <begin position="209"/>
        <end position="236"/>
    </location>
</feature>
<keyword evidence="14" id="KW-1185">Reference proteome</keyword>